<dbReference type="Proteomes" id="UP000243579">
    <property type="component" value="Unassembled WGS sequence"/>
</dbReference>
<evidence type="ECO:0000313" key="4">
    <source>
        <dbReference type="Proteomes" id="UP000243579"/>
    </source>
</evidence>
<dbReference type="InterPro" id="IPR051681">
    <property type="entry name" value="Ser/Thr_Kinases-Pseudokinases"/>
</dbReference>
<dbReference type="PROSITE" id="PS00108">
    <property type="entry name" value="PROTEIN_KINASE_ST"/>
    <property type="match status" value="1"/>
</dbReference>
<evidence type="ECO:0000259" key="2">
    <source>
        <dbReference type="PROSITE" id="PS50011"/>
    </source>
</evidence>
<dbReference type="Gene3D" id="1.10.510.10">
    <property type="entry name" value="Transferase(Phosphotransferase) domain 1"/>
    <property type="match status" value="2"/>
</dbReference>
<gene>
    <name evidence="3" type="ORF">ACHHYP_02887</name>
</gene>
<keyword evidence="1" id="KW-0472">Membrane</keyword>
<dbReference type="STRING" id="1202772.A0A1V9ZRS0"/>
<protein>
    <submittedName>
        <fullName evidence="3">Protein kinase</fullName>
    </submittedName>
</protein>
<feature type="domain" description="Protein kinase" evidence="2">
    <location>
        <begin position="442"/>
        <end position="701"/>
    </location>
</feature>
<dbReference type="OrthoDB" id="79577at2759"/>
<feature type="domain" description="Protein kinase" evidence="2">
    <location>
        <begin position="87"/>
        <end position="338"/>
    </location>
</feature>
<dbReference type="GO" id="GO:0005524">
    <property type="term" value="F:ATP binding"/>
    <property type="evidence" value="ECO:0007669"/>
    <property type="project" value="InterPro"/>
</dbReference>
<evidence type="ECO:0000313" key="3">
    <source>
        <dbReference type="EMBL" id="OQS00679.1"/>
    </source>
</evidence>
<dbReference type="InterPro" id="IPR001245">
    <property type="entry name" value="Ser-Thr/Tyr_kinase_cat_dom"/>
</dbReference>
<organism evidence="3 4">
    <name type="scientific">Achlya hypogyna</name>
    <name type="common">Oomycete</name>
    <name type="synonym">Protoachlya hypogyna</name>
    <dbReference type="NCBI Taxonomy" id="1202772"/>
    <lineage>
        <taxon>Eukaryota</taxon>
        <taxon>Sar</taxon>
        <taxon>Stramenopiles</taxon>
        <taxon>Oomycota</taxon>
        <taxon>Saprolegniomycetes</taxon>
        <taxon>Saprolegniales</taxon>
        <taxon>Achlyaceae</taxon>
        <taxon>Achlya</taxon>
    </lineage>
</organism>
<dbReference type="PRINTS" id="PR00109">
    <property type="entry name" value="TYRKINASE"/>
</dbReference>
<dbReference type="InterPro" id="IPR011009">
    <property type="entry name" value="Kinase-like_dom_sf"/>
</dbReference>
<keyword evidence="1" id="KW-0812">Transmembrane</keyword>
<sequence>MTPSSLRALASTTDNSTTVAVVAGVGGIVLLVVLAAVVRHCLRKRMAKRDAIVSSTDESVVDHYALADDEAIDWGGLTLLQLDSQALTTTRKLATGNYYDVYEGSYRGVTVFLKALVAKRRRRRDVQRFVDALNVLGTCAHPCILSLVGVAWTDPSNLLCVLEHMDMGSLRSVLEASPTTAFGWTHKVFCVLHMAQGLAYLHSRRIVHGALNTKNVILDSKLDSKLANVGLSKADVLGSIGPGVWWMAPEMLTAGNYSPAIDVYAFGMVLVEMDSHRRPSRRAQLTKEAIAHIVQEETTSPRFSTMCPDWIQDLALLCIARNPEHRPRAATWVNARLLRDANDNGGVSIGLIVGASVAGTTLLAALGFCWFARYRKKQEAAFKEELLITAQQQLRSARRQLPVETVGTSEHHSSSALGTMNSATTVLNWGDLDLLRIDSADVVTGRKLASGAYGEIFLGSYHGQAVAIKTLLTGHGNRAGIQKFMDEINLLGRFDSPYVVSLVGVAWTRPTNLQCVLEYMDLGDLKEFLAATSQEAFPLRSKLDCARNIAEGLVYLHSMKVIHRDLKSRNVLLDSMKGTKLTDFGTSREATTETMTVGVGTYRWMAPEILTYNQYTVAADVYSFGVIISELDTHRIPYSDRLNERGQPLVDTAIMGLVMAGQLSPSFSEVCPSWLRELALQCLAHTPDDRPTMMHISHTLASHLRN</sequence>
<comment type="caution">
    <text evidence="3">The sequence shown here is derived from an EMBL/GenBank/DDBJ whole genome shotgun (WGS) entry which is preliminary data.</text>
</comment>
<evidence type="ECO:0000256" key="1">
    <source>
        <dbReference type="SAM" id="Phobius"/>
    </source>
</evidence>
<dbReference type="SMART" id="SM00220">
    <property type="entry name" value="S_TKc"/>
    <property type="match status" value="2"/>
</dbReference>
<dbReference type="PANTHER" id="PTHR44329">
    <property type="entry name" value="SERINE/THREONINE-PROTEIN KINASE TNNI3K-RELATED"/>
    <property type="match status" value="1"/>
</dbReference>
<reference evidence="3 4" key="1">
    <citation type="journal article" date="2014" name="Genome Biol. Evol.">
        <title>The secreted proteins of Achlya hypogyna and Thraustotheca clavata identify the ancestral oomycete secretome and reveal gene acquisitions by horizontal gene transfer.</title>
        <authorList>
            <person name="Misner I."/>
            <person name="Blouin N."/>
            <person name="Leonard G."/>
            <person name="Richards T.A."/>
            <person name="Lane C.E."/>
        </authorList>
    </citation>
    <scope>NUCLEOTIDE SEQUENCE [LARGE SCALE GENOMIC DNA]</scope>
    <source>
        <strain evidence="3 4">ATCC 48635</strain>
    </source>
</reference>
<dbReference type="InterPro" id="IPR000719">
    <property type="entry name" value="Prot_kinase_dom"/>
</dbReference>
<feature type="transmembrane region" description="Helical" evidence="1">
    <location>
        <begin position="349"/>
        <end position="372"/>
    </location>
</feature>
<keyword evidence="4" id="KW-1185">Reference proteome</keyword>
<keyword evidence="3" id="KW-0418">Kinase</keyword>
<dbReference type="InterPro" id="IPR008271">
    <property type="entry name" value="Ser/Thr_kinase_AS"/>
</dbReference>
<dbReference type="PANTHER" id="PTHR44329:SF214">
    <property type="entry name" value="PROTEIN KINASE DOMAIN-CONTAINING PROTEIN"/>
    <property type="match status" value="1"/>
</dbReference>
<dbReference type="EMBL" id="JNBR01000027">
    <property type="protein sequence ID" value="OQS00679.1"/>
    <property type="molecule type" value="Genomic_DNA"/>
</dbReference>
<accession>A0A1V9ZRS0</accession>
<proteinExistence type="predicted"/>
<keyword evidence="1" id="KW-1133">Transmembrane helix</keyword>
<dbReference type="GO" id="GO:0004674">
    <property type="term" value="F:protein serine/threonine kinase activity"/>
    <property type="evidence" value="ECO:0007669"/>
    <property type="project" value="TreeGrafter"/>
</dbReference>
<dbReference type="SUPFAM" id="SSF56112">
    <property type="entry name" value="Protein kinase-like (PK-like)"/>
    <property type="match status" value="2"/>
</dbReference>
<dbReference type="AlphaFoldDB" id="A0A1V9ZRS0"/>
<name>A0A1V9ZRS0_ACHHY</name>
<feature type="transmembrane region" description="Helical" evidence="1">
    <location>
        <begin position="20"/>
        <end position="42"/>
    </location>
</feature>
<dbReference type="PROSITE" id="PS50011">
    <property type="entry name" value="PROTEIN_KINASE_DOM"/>
    <property type="match status" value="2"/>
</dbReference>
<keyword evidence="3" id="KW-0808">Transferase</keyword>
<dbReference type="Pfam" id="PF07714">
    <property type="entry name" value="PK_Tyr_Ser-Thr"/>
    <property type="match status" value="2"/>
</dbReference>